<organism evidence="9 10">
    <name type="scientific">Tissierella praeacuta DSM 18095</name>
    <dbReference type="NCBI Taxonomy" id="1123404"/>
    <lineage>
        <taxon>Bacteria</taxon>
        <taxon>Bacillati</taxon>
        <taxon>Bacillota</taxon>
        <taxon>Tissierellia</taxon>
        <taxon>Tissierellales</taxon>
        <taxon>Tissierellaceae</taxon>
        <taxon>Tissierella</taxon>
    </lineage>
</organism>
<evidence type="ECO:0000313" key="10">
    <source>
        <dbReference type="Proteomes" id="UP000184114"/>
    </source>
</evidence>
<keyword evidence="5 7" id="KW-1133">Transmembrane helix</keyword>
<dbReference type="Gene3D" id="1.10.3730.20">
    <property type="match status" value="1"/>
</dbReference>
<feature type="transmembrane region" description="Helical" evidence="7">
    <location>
        <begin position="38"/>
        <end position="56"/>
    </location>
</feature>
<name>A0A1M4T8W7_9FIRM</name>
<feature type="domain" description="EamA" evidence="8">
    <location>
        <begin position="9"/>
        <end position="140"/>
    </location>
</feature>
<gene>
    <name evidence="9" type="ORF">SAMN02745784_00563</name>
</gene>
<dbReference type="AlphaFoldDB" id="A0A1M4T8W7"/>
<comment type="subcellular location">
    <subcellularLocation>
        <location evidence="1">Cell membrane</location>
        <topology evidence="1">Multi-pass membrane protein</topology>
    </subcellularLocation>
</comment>
<feature type="transmembrane region" description="Helical" evidence="7">
    <location>
        <begin position="278"/>
        <end position="298"/>
    </location>
</feature>
<proteinExistence type="inferred from homology"/>
<evidence type="ECO:0000256" key="3">
    <source>
        <dbReference type="ARBA" id="ARBA00022475"/>
    </source>
</evidence>
<feature type="transmembrane region" description="Helical" evidence="7">
    <location>
        <begin position="253"/>
        <end position="272"/>
    </location>
</feature>
<dbReference type="Proteomes" id="UP000184114">
    <property type="component" value="Unassembled WGS sequence"/>
</dbReference>
<feature type="transmembrane region" description="Helical" evidence="7">
    <location>
        <begin position="97"/>
        <end position="116"/>
    </location>
</feature>
<feature type="transmembrane region" description="Helical" evidence="7">
    <location>
        <begin position="222"/>
        <end position="241"/>
    </location>
</feature>
<feature type="transmembrane region" description="Helical" evidence="7">
    <location>
        <begin position="68"/>
        <end position="85"/>
    </location>
</feature>
<evidence type="ECO:0000256" key="7">
    <source>
        <dbReference type="SAM" id="Phobius"/>
    </source>
</evidence>
<evidence type="ECO:0000256" key="1">
    <source>
        <dbReference type="ARBA" id="ARBA00004651"/>
    </source>
</evidence>
<keyword evidence="4 7" id="KW-0812">Transmembrane</keyword>
<evidence type="ECO:0000256" key="2">
    <source>
        <dbReference type="ARBA" id="ARBA00007362"/>
    </source>
</evidence>
<keyword evidence="6 7" id="KW-0472">Membrane</keyword>
<dbReference type="STRING" id="1123404.SAMN02745784_00563"/>
<dbReference type="PANTHER" id="PTHR32322:SF18">
    <property type="entry name" value="S-ADENOSYLMETHIONINE_S-ADENOSYLHOMOCYSTEINE TRANSPORTER"/>
    <property type="match status" value="1"/>
</dbReference>
<evidence type="ECO:0000256" key="5">
    <source>
        <dbReference type="ARBA" id="ARBA00022989"/>
    </source>
</evidence>
<evidence type="ECO:0000313" key="9">
    <source>
        <dbReference type="EMBL" id="SHE40911.1"/>
    </source>
</evidence>
<dbReference type="RefSeq" id="WP_072972937.1">
    <property type="nucleotide sequence ID" value="NZ_FQTY01000002.1"/>
</dbReference>
<dbReference type="InterPro" id="IPR000620">
    <property type="entry name" value="EamA_dom"/>
</dbReference>
<dbReference type="PANTHER" id="PTHR32322">
    <property type="entry name" value="INNER MEMBRANE TRANSPORTER"/>
    <property type="match status" value="1"/>
</dbReference>
<evidence type="ECO:0000256" key="4">
    <source>
        <dbReference type="ARBA" id="ARBA00022692"/>
    </source>
</evidence>
<feature type="transmembrane region" description="Helical" evidence="7">
    <location>
        <begin position="148"/>
        <end position="170"/>
    </location>
</feature>
<dbReference type="EMBL" id="FQTY01000002">
    <property type="protein sequence ID" value="SHE40911.1"/>
    <property type="molecule type" value="Genomic_DNA"/>
</dbReference>
<keyword evidence="3" id="KW-1003">Cell membrane</keyword>
<feature type="transmembrane region" description="Helical" evidence="7">
    <location>
        <begin position="182"/>
        <end position="202"/>
    </location>
</feature>
<dbReference type="GeneID" id="90996581"/>
<evidence type="ECO:0000259" key="8">
    <source>
        <dbReference type="Pfam" id="PF00892"/>
    </source>
</evidence>
<comment type="similarity">
    <text evidence="2">Belongs to the EamA transporter family.</text>
</comment>
<dbReference type="InterPro" id="IPR037185">
    <property type="entry name" value="EmrE-like"/>
</dbReference>
<dbReference type="GO" id="GO:0005886">
    <property type="term" value="C:plasma membrane"/>
    <property type="evidence" value="ECO:0007669"/>
    <property type="project" value="UniProtKB-SubCell"/>
</dbReference>
<dbReference type="SUPFAM" id="SSF103481">
    <property type="entry name" value="Multidrug resistance efflux transporter EmrE"/>
    <property type="match status" value="2"/>
</dbReference>
<dbReference type="Pfam" id="PF00892">
    <property type="entry name" value="EamA"/>
    <property type="match status" value="2"/>
</dbReference>
<reference evidence="10" key="1">
    <citation type="submission" date="2016-11" db="EMBL/GenBank/DDBJ databases">
        <authorList>
            <person name="Varghese N."/>
            <person name="Submissions S."/>
        </authorList>
    </citation>
    <scope>NUCLEOTIDE SEQUENCE [LARGE SCALE GENOMIC DNA]</scope>
    <source>
        <strain evidence="10">DSM 18095</strain>
    </source>
</reference>
<dbReference type="InterPro" id="IPR050638">
    <property type="entry name" value="AA-Vitamin_Transporters"/>
</dbReference>
<feature type="transmembrane region" description="Helical" evidence="7">
    <location>
        <begin position="7"/>
        <end position="26"/>
    </location>
</feature>
<protein>
    <submittedName>
        <fullName evidence="9">Permease of the drug/metabolite transporter (DMT) superfamily</fullName>
    </submittedName>
</protein>
<evidence type="ECO:0000256" key="6">
    <source>
        <dbReference type="ARBA" id="ARBA00023136"/>
    </source>
</evidence>
<feature type="domain" description="EamA" evidence="8">
    <location>
        <begin position="153"/>
        <end position="292"/>
    </location>
</feature>
<accession>A0A1M4T8W7</accession>
<keyword evidence="10" id="KW-1185">Reference proteome</keyword>
<feature type="transmembrane region" description="Helical" evidence="7">
    <location>
        <begin position="123"/>
        <end position="142"/>
    </location>
</feature>
<sequence>MKNTKYLPIISAIIYSTIFGFSFMFSKIGLEVMTPIELIAFRFLLAALTMTALKVFKIIKVDLRGKNIKMVLLTSFCEPVLYFFFESMGISMTSSSEAGLMISLIPVFVAIFSMIFLHEKLNLYQLGFIALSVGGVVFINIMKDSLSLSGNFLGIIFLFLAIIASSFYNIGSKKSSMNFTPIEITYVMMWIGAISFNIILTITNLTKGTMKNYFTPLGDSQALIPLLYLGILSSIVAFFMVNYTISKIPVSQSAVFANLCTIVSILAGVLILKEEFFWYDFIGAIMILMGVWETVYFGDKDNEEVLTQGELLEE</sequence>